<dbReference type="PANTHER" id="PTHR30621:SF0">
    <property type="entry name" value="BIFUNCTIONAL GLUTAMINE SYNTHETASE ADENYLYLTRANSFERASE_ADENYLYL-REMOVING ENZYME"/>
    <property type="match status" value="1"/>
</dbReference>
<evidence type="ECO:0000256" key="3">
    <source>
        <dbReference type="ARBA" id="ARBA00022741"/>
    </source>
</evidence>
<dbReference type="NCBIfam" id="NF008292">
    <property type="entry name" value="PRK11072.1"/>
    <property type="match status" value="1"/>
</dbReference>
<evidence type="ECO:0000256" key="8">
    <source>
        <dbReference type="SAM" id="Coils"/>
    </source>
</evidence>
<dbReference type="Gene3D" id="3.30.460.10">
    <property type="entry name" value="Beta Polymerase, domain 2"/>
    <property type="match status" value="2"/>
</dbReference>
<dbReference type="GO" id="GO:0016874">
    <property type="term" value="F:ligase activity"/>
    <property type="evidence" value="ECO:0007669"/>
    <property type="project" value="UniProtKB-KW"/>
</dbReference>
<keyword evidence="8" id="KW-0175">Coiled coil</keyword>
<evidence type="ECO:0000256" key="4">
    <source>
        <dbReference type="ARBA" id="ARBA00022840"/>
    </source>
</evidence>
<name>A0AAW3ZKC3_9GAMM</name>
<keyword evidence="4 7" id="KW-0067">ATP-binding</keyword>
<comment type="similarity">
    <text evidence="7">Belongs to the GlnE family.</text>
</comment>
<dbReference type="InterPro" id="IPR013546">
    <property type="entry name" value="PII_UdlTrfase/GS_AdlTrfase"/>
</dbReference>
<gene>
    <name evidence="7 11" type="primary">glnE</name>
    <name evidence="11" type="ORF">IFO71_05320</name>
</gene>
<dbReference type="FunFam" id="1.20.120.330:FF:000005">
    <property type="entry name" value="Bifunctional glutamine synthetase adenylyltransferase/adenylyl-removing enzyme"/>
    <property type="match status" value="1"/>
</dbReference>
<dbReference type="GO" id="GO:0000820">
    <property type="term" value="P:regulation of glutamine family amino acid metabolic process"/>
    <property type="evidence" value="ECO:0007669"/>
    <property type="project" value="UniProtKB-UniRule"/>
</dbReference>
<dbReference type="Pfam" id="PF03710">
    <property type="entry name" value="GlnE"/>
    <property type="match status" value="2"/>
</dbReference>
<comment type="caution">
    <text evidence="11">The sequence shown here is derived from an EMBL/GenBank/DDBJ whole genome shotgun (WGS) entry which is preliminary data.</text>
</comment>
<feature type="domain" description="PII-uridylyltransferase/Glutamine-synthetase adenylyltransferase" evidence="10">
    <location>
        <begin position="283"/>
        <end position="422"/>
    </location>
</feature>
<dbReference type="HAMAP" id="MF_00802">
    <property type="entry name" value="GlnE"/>
    <property type="match status" value="1"/>
</dbReference>
<evidence type="ECO:0000313" key="11">
    <source>
        <dbReference type="EMBL" id="MBD8525157.1"/>
    </source>
</evidence>
<keyword evidence="11" id="KW-0436">Ligase</keyword>
<dbReference type="InterPro" id="IPR005190">
    <property type="entry name" value="GlnE_rpt_dom"/>
</dbReference>
<keyword evidence="3 7" id="KW-0547">Nucleotide-binding</keyword>
<dbReference type="InterPro" id="IPR043519">
    <property type="entry name" value="NT_sf"/>
</dbReference>
<feature type="domain" description="Glutamate-ammonia ligase adenylyltransferase repeated" evidence="9">
    <location>
        <begin position="37"/>
        <end position="263"/>
    </location>
</feature>
<dbReference type="Proteomes" id="UP000613768">
    <property type="component" value="Unassembled WGS sequence"/>
</dbReference>
<organism evidence="11 12">
    <name type="scientific">Pseudomarimonas arenosa</name>
    <dbReference type="NCBI Taxonomy" id="2774145"/>
    <lineage>
        <taxon>Bacteria</taxon>
        <taxon>Pseudomonadati</taxon>
        <taxon>Pseudomonadota</taxon>
        <taxon>Gammaproteobacteria</taxon>
        <taxon>Lysobacterales</taxon>
        <taxon>Lysobacteraceae</taxon>
        <taxon>Pseudomarimonas</taxon>
    </lineage>
</organism>
<dbReference type="GO" id="GO:0005524">
    <property type="term" value="F:ATP binding"/>
    <property type="evidence" value="ECO:0007669"/>
    <property type="project" value="UniProtKB-UniRule"/>
</dbReference>
<keyword evidence="12" id="KW-1185">Reference proteome</keyword>
<dbReference type="GO" id="GO:0005829">
    <property type="term" value="C:cytosol"/>
    <property type="evidence" value="ECO:0007669"/>
    <property type="project" value="TreeGrafter"/>
</dbReference>
<dbReference type="PANTHER" id="PTHR30621">
    <property type="entry name" value="GLUTAMINE SYNTHETASE ADENYLYLTRANSFERASE"/>
    <property type="match status" value="1"/>
</dbReference>
<dbReference type="CDD" id="cd05401">
    <property type="entry name" value="NT_GlnE_GlnD_like"/>
    <property type="match status" value="2"/>
</dbReference>
<dbReference type="GO" id="GO:0047388">
    <property type="term" value="F:[glutamine synthetase]-adenylyl-L-tyrosine phosphorylase activity"/>
    <property type="evidence" value="ECO:0007669"/>
    <property type="project" value="UniProtKB-EC"/>
</dbReference>
<dbReference type="Gene3D" id="1.20.120.330">
    <property type="entry name" value="Nucleotidyltransferases domain 2"/>
    <property type="match status" value="2"/>
</dbReference>
<evidence type="ECO:0000256" key="2">
    <source>
        <dbReference type="ARBA" id="ARBA00022695"/>
    </source>
</evidence>
<comment type="catalytic activity">
    <reaction evidence="7">
        <text>[glutamine synthetase]-L-tyrosine + ATP = [glutamine synthetase]-O(4)-(5'-adenylyl)-L-tyrosine + diphosphate</text>
        <dbReference type="Rhea" id="RHEA:18589"/>
        <dbReference type="Rhea" id="RHEA-COMP:10660"/>
        <dbReference type="Rhea" id="RHEA-COMP:10661"/>
        <dbReference type="ChEBI" id="CHEBI:30616"/>
        <dbReference type="ChEBI" id="CHEBI:33019"/>
        <dbReference type="ChEBI" id="CHEBI:46858"/>
        <dbReference type="ChEBI" id="CHEBI:83624"/>
        <dbReference type="EC" id="2.7.7.42"/>
    </reaction>
</comment>
<dbReference type="GO" id="GO:0000287">
    <property type="term" value="F:magnesium ion binding"/>
    <property type="evidence" value="ECO:0007669"/>
    <property type="project" value="UniProtKB-UniRule"/>
</dbReference>
<keyword evidence="1 7" id="KW-0808">Transferase</keyword>
<comment type="function">
    <text evidence="7">Involved in the regulation of glutamine synthetase GlnA, a key enzyme in the process to assimilate ammonia. When cellular nitrogen levels are high, the C-terminal adenylyl transferase (AT) inactivates GlnA by covalent transfer of an adenylyl group from ATP to specific tyrosine residue of GlnA, thus reducing its activity. Conversely, when nitrogen levels are low, the N-terminal adenylyl removase (AR) activates GlnA by removing the adenylyl group by phosphorolysis, increasing its activity. The regulatory region of GlnE binds the signal transduction protein PII (GlnB) which indicates the nitrogen status of the cell.</text>
</comment>
<dbReference type="EMBL" id="JACYTR010000007">
    <property type="protein sequence ID" value="MBD8525157.1"/>
    <property type="molecule type" value="Genomic_DNA"/>
</dbReference>
<keyword evidence="6 7" id="KW-0511">Multifunctional enzyme</keyword>
<accession>A0AAW3ZKC3</accession>
<dbReference type="EC" id="2.7.7.42" evidence="7"/>
<feature type="region of interest" description="Adenylyl transferase" evidence="7">
    <location>
        <begin position="435"/>
        <end position="935"/>
    </location>
</feature>
<evidence type="ECO:0000259" key="10">
    <source>
        <dbReference type="Pfam" id="PF08335"/>
    </source>
</evidence>
<dbReference type="FunFam" id="3.30.460.10:FF:000009">
    <property type="entry name" value="Bifunctional glutamine synthetase adenylyltransferase/adenylyl-removing enzyme"/>
    <property type="match status" value="1"/>
</dbReference>
<evidence type="ECO:0000259" key="9">
    <source>
        <dbReference type="Pfam" id="PF03710"/>
    </source>
</evidence>
<proteinExistence type="inferred from homology"/>
<evidence type="ECO:0000256" key="5">
    <source>
        <dbReference type="ARBA" id="ARBA00022842"/>
    </source>
</evidence>
<protein>
    <recommendedName>
        <fullName evidence="7">Bifunctional glutamine synthetase adenylyltransferase/adenylyl-removing enzyme</fullName>
    </recommendedName>
    <alternativeName>
        <fullName evidence="7">ATP:glutamine synthetase adenylyltransferase</fullName>
    </alternativeName>
    <alternativeName>
        <fullName evidence="7">ATase</fullName>
    </alternativeName>
    <domain>
        <recommendedName>
            <fullName evidence="7">Glutamine synthetase adenylyl-L-tyrosine phosphorylase</fullName>
            <ecNumber evidence="7">2.7.7.89</ecNumber>
        </recommendedName>
        <alternativeName>
            <fullName evidence="7">Adenylyl removase</fullName>
            <shortName evidence="7">AR</shortName>
            <shortName evidence="7">AT-N</shortName>
        </alternativeName>
    </domain>
    <domain>
        <recommendedName>
            <fullName evidence="7">Glutamine synthetase adenylyl transferase</fullName>
            <ecNumber evidence="7">2.7.7.42</ecNumber>
        </recommendedName>
        <alternativeName>
            <fullName evidence="7">Adenylyl transferase</fullName>
            <shortName evidence="7">AT</shortName>
            <shortName evidence="7">AT-C</shortName>
        </alternativeName>
    </domain>
</protein>
<evidence type="ECO:0000256" key="7">
    <source>
        <dbReference type="HAMAP-Rule" id="MF_00802"/>
    </source>
</evidence>
<dbReference type="EC" id="2.7.7.89" evidence="7"/>
<evidence type="ECO:0000313" key="12">
    <source>
        <dbReference type="Proteomes" id="UP000613768"/>
    </source>
</evidence>
<dbReference type="InterPro" id="IPR023057">
    <property type="entry name" value="GlnE"/>
</dbReference>
<feature type="region of interest" description="Adenylyl removase" evidence="7">
    <location>
        <begin position="1"/>
        <end position="426"/>
    </location>
</feature>
<reference evidence="11 12" key="1">
    <citation type="submission" date="2020-09" db="EMBL/GenBank/DDBJ databases">
        <title>Pseudoxanthomonas sp. CAU 1598 isolated from sand of Yaerae Beach.</title>
        <authorList>
            <person name="Kim W."/>
        </authorList>
    </citation>
    <scope>NUCLEOTIDE SEQUENCE [LARGE SCALE GENOMIC DNA]</scope>
    <source>
        <strain evidence="11 12">CAU 1598</strain>
    </source>
</reference>
<dbReference type="SUPFAM" id="SSF81593">
    <property type="entry name" value="Nucleotidyltransferase substrate binding subunit/domain"/>
    <property type="match status" value="2"/>
</dbReference>
<feature type="coiled-coil region" evidence="8">
    <location>
        <begin position="356"/>
        <end position="417"/>
    </location>
</feature>
<comment type="cofactor">
    <cofactor evidence="7">
        <name>Mg(2+)</name>
        <dbReference type="ChEBI" id="CHEBI:18420"/>
    </cofactor>
</comment>
<dbReference type="AlphaFoldDB" id="A0AAW3ZKC3"/>
<dbReference type="Gene3D" id="1.20.120.1510">
    <property type="match status" value="1"/>
</dbReference>
<sequence>MSTSMPTLSPELQDWLDQRRAGLSLAGARSEVALSALLLASDYAFEQLRRHPEWLTQLDAPPQSLELAAEQEAGWPSTLRQFRHRHSLALIAREVSGAPLESSLAHSSWLADHCCQQALNALFNRMVQRHGRPLGRSGEPVELVVMGLGKLGGNELNFSSDIDLVFAYPEGGMSDGGAALDNETYFQRLGQRLIQLLGEVTADGFGFRVDMRLRPFGNAGRLALSFAAMEQYYQRDGRDWERYAWIKARPIAGDVVAGQQLLQQMRPFVFRRYLDYTAFEGLREMKAMIEAEVQRKDLSGHLKLGAGGIREIEFVVQLQQMIRGGREPSLRQSGLLSSLAELEYRGHIPEAAAERLRQAYRFLRRLENRVQMLRDEQTHTLPTDPLLRGRLAAGLGFADWAQLLEQLEQHRSQVRREFSRVFEARQRSTAGPQLARFQGYWQALQAGDAGEAELAELGFTEPERVHSSLHTLIHQMESGAASARARKLLDRLMPELLAGAASQERNSVAAQRLAALVQAVLRRASYLALLDEQPAALKRLTEVMAGSVLLAERIIAHPILLDDLLDSRSELYVPSEDELRRDIEEQLHRHGDDVEASLQALNEIRQSLSFRIGLATLFQRQSASASARQLAELAEQIVAAVLRLAIRSLEPAHGVLPGYGTDAGLAIIGYGSLGGLELGFASDLDLVFLYDRACEALMTDGSRSLDAGRYQMRVVQKALSLLSTLTSAGRLYEVDLRLRPDGAKGLLMVSLDSFADYQRQRAWTWEHQALVRARPVAGAPALAVGFQRLRNEVLSRGREREDLIADLVRMRQRMRSELDRGRQGQFDLKQGQGGLVDIEFMLQASVIYLSPQYPDLLLSTASGDLLARLAEIAAPADWPIRAGALLEAYELLLARGLTCTLDGRPRVVMEEVAIESARAQVRQQWQALGLHPAED</sequence>
<keyword evidence="2 7" id="KW-0548">Nucleotidyltransferase</keyword>
<dbReference type="SUPFAM" id="SSF81301">
    <property type="entry name" value="Nucleotidyltransferase"/>
    <property type="match status" value="2"/>
</dbReference>
<evidence type="ECO:0000256" key="1">
    <source>
        <dbReference type="ARBA" id="ARBA00022679"/>
    </source>
</evidence>
<comment type="catalytic activity">
    <reaction evidence="7">
        <text>[glutamine synthetase]-O(4)-(5'-adenylyl)-L-tyrosine + phosphate = [glutamine synthetase]-L-tyrosine + ADP</text>
        <dbReference type="Rhea" id="RHEA:43716"/>
        <dbReference type="Rhea" id="RHEA-COMP:10660"/>
        <dbReference type="Rhea" id="RHEA-COMP:10661"/>
        <dbReference type="ChEBI" id="CHEBI:43474"/>
        <dbReference type="ChEBI" id="CHEBI:46858"/>
        <dbReference type="ChEBI" id="CHEBI:83624"/>
        <dbReference type="ChEBI" id="CHEBI:456216"/>
        <dbReference type="EC" id="2.7.7.89"/>
    </reaction>
</comment>
<dbReference type="Pfam" id="PF08335">
    <property type="entry name" value="GlnD_UR_UTase"/>
    <property type="match status" value="1"/>
</dbReference>
<feature type="domain" description="Glutamate-ammonia ligase adenylyltransferase repeated" evidence="9">
    <location>
        <begin position="538"/>
        <end position="787"/>
    </location>
</feature>
<keyword evidence="5 7" id="KW-0460">Magnesium</keyword>
<dbReference type="GO" id="GO:0008882">
    <property type="term" value="F:[glutamate-ammonia-ligase] adenylyltransferase activity"/>
    <property type="evidence" value="ECO:0007669"/>
    <property type="project" value="UniProtKB-UniRule"/>
</dbReference>
<evidence type="ECO:0000256" key="6">
    <source>
        <dbReference type="ARBA" id="ARBA00023268"/>
    </source>
</evidence>